<evidence type="ECO:0000256" key="1">
    <source>
        <dbReference type="SAM" id="Phobius"/>
    </source>
</evidence>
<sequence>MEIKDSDIFVVQLTIGIYLFVMSISIYWCCFIKYLRILVFSIFFICGFITILHTKWMKGAYLIACDQIRLDASGTYGSLCDNSVNF</sequence>
<protein>
    <submittedName>
        <fullName evidence="2">Uncharacterized protein</fullName>
    </submittedName>
</protein>
<organism evidence="2">
    <name type="scientific">Dasosvirus sp</name>
    <dbReference type="NCBI Taxonomy" id="2487764"/>
    <lineage>
        <taxon>Viruses</taxon>
        <taxon>Varidnaviria</taxon>
        <taxon>Bamfordvirae</taxon>
        <taxon>Nucleocytoviricota</taxon>
        <taxon>Megaviricetes</taxon>
        <taxon>Imitervirales</taxon>
        <taxon>Mimiviridae</taxon>
        <taxon>Klosneuvirinae</taxon>
    </lineage>
</organism>
<name>A0A3G4ZRD9_9VIRU</name>
<evidence type="ECO:0000313" key="2">
    <source>
        <dbReference type="EMBL" id="AYV77468.1"/>
    </source>
</evidence>
<keyword evidence="1" id="KW-1133">Transmembrane helix</keyword>
<keyword evidence="1" id="KW-0812">Transmembrane</keyword>
<accession>A0A3G4ZRD9</accession>
<gene>
    <name evidence="2" type="ORF">Dasosvirus3_27</name>
</gene>
<proteinExistence type="predicted"/>
<dbReference type="EMBL" id="MK072044">
    <property type="protein sequence ID" value="AYV77468.1"/>
    <property type="molecule type" value="Genomic_DNA"/>
</dbReference>
<keyword evidence="1" id="KW-0472">Membrane</keyword>
<reference evidence="2" key="1">
    <citation type="submission" date="2018-10" db="EMBL/GenBank/DDBJ databases">
        <title>Hidden diversity of soil giant viruses.</title>
        <authorList>
            <person name="Schulz F."/>
            <person name="Alteio L."/>
            <person name="Goudeau D."/>
            <person name="Ryan E.M."/>
            <person name="Malmstrom R.R."/>
            <person name="Blanchard J."/>
            <person name="Woyke T."/>
        </authorList>
    </citation>
    <scope>NUCLEOTIDE SEQUENCE</scope>
    <source>
        <strain evidence="2">DSV1</strain>
    </source>
</reference>
<feature type="transmembrane region" description="Helical" evidence="1">
    <location>
        <begin position="7"/>
        <end position="28"/>
    </location>
</feature>
<feature type="transmembrane region" description="Helical" evidence="1">
    <location>
        <begin position="34"/>
        <end position="52"/>
    </location>
</feature>